<sequence>MPLSGLPFQGRLPNLFLPTSAFGVSTIKAPVMHSVFGSVVRALPIEAAALSEECNGDEFPKKVNLTLGVYRNFDGKAVRMPVVKKMELRMANDDSLNKDYLPIIGKEAFCSAGVRLLLGKNHPSCVSRLAGGVQTIGGTGAVFLSARFLHRILGFKIAYIPKPGWPSHRGICDHEGYTVKEYRYWNWNSQCLDINGMLEDLSNAPEWAVVILHACAHNPTGMDLAKTQWLEVARIMKARRLFPLFDIAYQGFASGDLDEDAWPIRMFIDHGFELFAAQSFSKNFGLYNERVGNLIFVTRDAETTACVKSQLLVLARYVWSNPVNHGSYIVSSVLNDPELTEEWKRNLAEMAQRIITTRELFHKKLKALGTPGNWDNVIIQRGMFSYTGLSREQVKHLREKYHIYLTAEGRMNMCGLDWNNMDYVANAFHETITGGSVSNVDNCDGDR</sequence>
<dbReference type="InterPro" id="IPR015424">
    <property type="entry name" value="PyrdxlP-dep_Trfase"/>
</dbReference>
<dbReference type="FunFam" id="3.90.1150.10:FF:000001">
    <property type="entry name" value="Aspartate aminotransferase"/>
    <property type="match status" value="1"/>
</dbReference>
<dbReference type="PANTHER" id="PTHR11879">
    <property type="entry name" value="ASPARTATE AMINOTRANSFERASE"/>
    <property type="match status" value="1"/>
</dbReference>
<dbReference type="OrthoDB" id="6752799at2759"/>
<dbReference type="Gene3D" id="3.40.640.10">
    <property type="entry name" value="Type I PLP-dependent aspartate aminotransferase-like (Major domain)"/>
    <property type="match status" value="1"/>
</dbReference>
<keyword evidence="6" id="KW-0663">Pyridoxal phosphate</keyword>
<dbReference type="PANTHER" id="PTHR11879:SF55">
    <property type="entry name" value="GLUTAMATE OXALOACETATE TRANSAMINASE 1, ISOFORM B"/>
    <property type="match status" value="1"/>
</dbReference>
<dbReference type="CDD" id="cd00609">
    <property type="entry name" value="AAT_like"/>
    <property type="match status" value="1"/>
</dbReference>
<evidence type="ECO:0000256" key="6">
    <source>
        <dbReference type="ARBA" id="ARBA00022898"/>
    </source>
</evidence>
<evidence type="ECO:0000256" key="1">
    <source>
        <dbReference type="ARBA" id="ARBA00001933"/>
    </source>
</evidence>
<dbReference type="eggNOG" id="KOG1412">
    <property type="taxonomic scope" value="Eukaryota"/>
</dbReference>
<reference evidence="9" key="1">
    <citation type="journal article" date="2013" name="Nature">
        <title>The genomes of four tapeworm species reveal adaptations to parasitism.</title>
        <authorList>
            <person name="Tsai I.J."/>
            <person name="Zarowiecki M."/>
            <person name="Holroyd N."/>
            <person name="Garciarrubio A."/>
            <person name="Sanchez-Flores A."/>
            <person name="Brooks K.L."/>
            <person name="Tracey A."/>
            <person name="Bobes R.J."/>
            <person name="Fragoso G."/>
            <person name="Sciutto E."/>
            <person name="Aslett M."/>
            <person name="Beasley H."/>
            <person name="Bennett H.M."/>
            <person name="Cai J."/>
            <person name="Camicia F."/>
            <person name="Clark R."/>
            <person name="Cucher M."/>
            <person name="De Silva N."/>
            <person name="Day T.A."/>
            <person name="Deplazes P."/>
            <person name="Estrada K."/>
            <person name="Fernandez C."/>
            <person name="Holland P.W."/>
            <person name="Hou J."/>
            <person name="Hu S."/>
            <person name="Huckvale T."/>
            <person name="Hung S.S."/>
            <person name="Kamenetzky L."/>
            <person name="Keane J.A."/>
            <person name="Kiss F."/>
            <person name="Koziol U."/>
            <person name="Lambert O."/>
            <person name="Liu K."/>
            <person name="Luo X."/>
            <person name="Luo Y."/>
            <person name="Macchiaroli N."/>
            <person name="Nichol S."/>
            <person name="Paps J."/>
            <person name="Parkinson J."/>
            <person name="Pouchkina-Stantcheva N."/>
            <person name="Riddiford N."/>
            <person name="Rosenzvit M."/>
            <person name="Salinas G."/>
            <person name="Wasmuth J.D."/>
            <person name="Zamanian M."/>
            <person name="Zheng Y."/>
            <person name="Cai X."/>
            <person name="Soberon X."/>
            <person name="Olson P.D."/>
            <person name="Laclette J.P."/>
            <person name="Brehm K."/>
            <person name="Berriman M."/>
            <person name="Garciarrubio A."/>
            <person name="Bobes R.J."/>
            <person name="Fragoso G."/>
            <person name="Sanchez-Flores A."/>
            <person name="Estrada K."/>
            <person name="Cevallos M.A."/>
            <person name="Morett E."/>
            <person name="Gonzalez V."/>
            <person name="Portillo T."/>
            <person name="Ochoa-Leyva A."/>
            <person name="Jose M.V."/>
            <person name="Sciutto E."/>
            <person name="Landa A."/>
            <person name="Jimenez L."/>
            <person name="Valdes V."/>
            <person name="Carrero J.C."/>
            <person name="Larralde C."/>
            <person name="Morales-Montor J."/>
            <person name="Limon-Lason J."/>
            <person name="Soberon X."/>
            <person name="Laclette J.P."/>
        </authorList>
    </citation>
    <scope>NUCLEOTIDE SEQUENCE [LARGE SCALE GENOMIC DNA]</scope>
</reference>
<accession>A0A068Y5Z4</accession>
<evidence type="ECO:0000256" key="4">
    <source>
        <dbReference type="ARBA" id="ARBA00022576"/>
    </source>
</evidence>
<dbReference type="PROSITE" id="PS00105">
    <property type="entry name" value="AA_TRANSFER_CLASS_1"/>
    <property type="match status" value="1"/>
</dbReference>
<dbReference type="STRING" id="6211.A0A068Y5Z4"/>
<keyword evidence="10" id="KW-1185">Reference proteome</keyword>
<protein>
    <recommendedName>
        <fullName evidence="7">Aspartate aminotransferase</fullName>
        <ecNumber evidence="7">2.6.1.1</ecNumber>
    </recommendedName>
</protein>
<evidence type="ECO:0000259" key="8">
    <source>
        <dbReference type="Pfam" id="PF00155"/>
    </source>
</evidence>
<dbReference type="GO" id="GO:0030170">
    <property type="term" value="F:pyridoxal phosphate binding"/>
    <property type="evidence" value="ECO:0007669"/>
    <property type="project" value="InterPro"/>
</dbReference>
<comment type="catalytic activity">
    <reaction evidence="7">
        <text>L-aspartate + 2-oxoglutarate = oxaloacetate + L-glutamate</text>
        <dbReference type="Rhea" id="RHEA:21824"/>
        <dbReference type="ChEBI" id="CHEBI:16452"/>
        <dbReference type="ChEBI" id="CHEBI:16810"/>
        <dbReference type="ChEBI" id="CHEBI:29985"/>
        <dbReference type="ChEBI" id="CHEBI:29991"/>
        <dbReference type="EC" id="2.6.1.1"/>
    </reaction>
</comment>
<dbReference type="GO" id="GO:0004069">
    <property type="term" value="F:L-aspartate:2-oxoglutarate aminotransferase activity"/>
    <property type="evidence" value="ECO:0007669"/>
    <property type="project" value="UniProtKB-EC"/>
</dbReference>
<evidence type="ECO:0000313" key="10">
    <source>
        <dbReference type="Proteomes" id="UP000017246"/>
    </source>
</evidence>
<evidence type="ECO:0000313" key="9">
    <source>
        <dbReference type="EMBL" id="CDS40221.1"/>
    </source>
</evidence>
<dbReference type="InterPro" id="IPR000796">
    <property type="entry name" value="Asp_trans"/>
</dbReference>
<dbReference type="Pfam" id="PF00155">
    <property type="entry name" value="Aminotran_1_2"/>
    <property type="match status" value="1"/>
</dbReference>
<name>A0A068Y5Z4_ECHMU</name>
<dbReference type="AlphaFoldDB" id="A0A068Y5Z4"/>
<reference evidence="9" key="2">
    <citation type="submission" date="2015-11" db="EMBL/GenBank/DDBJ databases">
        <authorList>
            <person name="Zhang Y."/>
            <person name="Guo Z."/>
        </authorList>
    </citation>
    <scope>NUCLEOTIDE SEQUENCE</scope>
</reference>
<evidence type="ECO:0000256" key="7">
    <source>
        <dbReference type="RuleBase" id="RU000480"/>
    </source>
</evidence>
<comment type="subunit">
    <text evidence="3 7">Homodimer.</text>
</comment>
<dbReference type="InterPro" id="IPR015422">
    <property type="entry name" value="PyrdxlP-dep_Trfase_small"/>
</dbReference>
<comment type="similarity">
    <text evidence="2">Belongs to the class-I pyridoxal-phosphate-dependent aminotransferase family.</text>
</comment>
<dbReference type="EMBL" id="LN902841">
    <property type="protein sequence ID" value="CDS40221.1"/>
    <property type="molecule type" value="Genomic_DNA"/>
</dbReference>
<evidence type="ECO:0000256" key="2">
    <source>
        <dbReference type="ARBA" id="ARBA00007441"/>
    </source>
</evidence>
<dbReference type="GO" id="GO:0006532">
    <property type="term" value="P:aspartate biosynthetic process"/>
    <property type="evidence" value="ECO:0007669"/>
    <property type="project" value="TreeGrafter"/>
</dbReference>
<keyword evidence="4 7" id="KW-0032">Aminotransferase</keyword>
<evidence type="ECO:0000256" key="5">
    <source>
        <dbReference type="ARBA" id="ARBA00022679"/>
    </source>
</evidence>
<evidence type="ECO:0000256" key="3">
    <source>
        <dbReference type="ARBA" id="ARBA00011738"/>
    </source>
</evidence>
<organism evidence="9 10">
    <name type="scientific">Echinococcus multilocularis</name>
    <name type="common">Fox tapeworm</name>
    <dbReference type="NCBI Taxonomy" id="6211"/>
    <lineage>
        <taxon>Eukaryota</taxon>
        <taxon>Metazoa</taxon>
        <taxon>Spiralia</taxon>
        <taxon>Lophotrochozoa</taxon>
        <taxon>Platyhelminthes</taxon>
        <taxon>Cestoda</taxon>
        <taxon>Eucestoda</taxon>
        <taxon>Cyclophyllidea</taxon>
        <taxon>Taeniidae</taxon>
        <taxon>Echinococcus</taxon>
    </lineage>
</organism>
<feature type="domain" description="Aminotransferase class I/classII large" evidence="8">
    <location>
        <begin position="61"/>
        <end position="428"/>
    </location>
</feature>
<dbReference type="InterPro" id="IPR004839">
    <property type="entry name" value="Aminotransferase_I/II_large"/>
</dbReference>
<dbReference type="InterPro" id="IPR004838">
    <property type="entry name" value="NHTrfase_class1_PyrdxlP-BS"/>
</dbReference>
<dbReference type="PRINTS" id="PR00799">
    <property type="entry name" value="TRANSAMINASE"/>
</dbReference>
<gene>
    <name evidence="9" type="ORF">EmuJ_000778900</name>
</gene>
<dbReference type="GO" id="GO:0005829">
    <property type="term" value="C:cytosol"/>
    <property type="evidence" value="ECO:0007669"/>
    <property type="project" value="TreeGrafter"/>
</dbReference>
<keyword evidence="5 7" id="KW-0808">Transferase</keyword>
<comment type="miscellaneous">
    <text evidence="7">In eukaryotes there are cytoplasmic, mitochondrial and chloroplastic isozymes.</text>
</comment>
<dbReference type="SUPFAM" id="SSF53383">
    <property type="entry name" value="PLP-dependent transferases"/>
    <property type="match status" value="1"/>
</dbReference>
<dbReference type="Gene3D" id="3.90.1150.10">
    <property type="entry name" value="Aspartate Aminotransferase, domain 1"/>
    <property type="match status" value="1"/>
</dbReference>
<dbReference type="EC" id="2.6.1.1" evidence="7"/>
<proteinExistence type="inferred from homology"/>
<dbReference type="Proteomes" id="UP000017246">
    <property type="component" value="Unassembled WGS sequence"/>
</dbReference>
<dbReference type="NCBIfam" id="NF006719">
    <property type="entry name" value="PRK09257.1"/>
    <property type="match status" value="1"/>
</dbReference>
<dbReference type="OMA" id="GTWTHIT"/>
<comment type="cofactor">
    <cofactor evidence="1">
        <name>pyridoxal 5'-phosphate</name>
        <dbReference type="ChEBI" id="CHEBI:597326"/>
    </cofactor>
</comment>
<dbReference type="InterPro" id="IPR015421">
    <property type="entry name" value="PyrdxlP-dep_Trfase_major"/>
</dbReference>
<dbReference type="FunFam" id="3.40.640.10:FF:000066">
    <property type="entry name" value="Aspartate aminotransferase"/>
    <property type="match status" value="1"/>
</dbReference>